<dbReference type="Proteomes" id="UP000777440">
    <property type="component" value="Unassembled WGS sequence"/>
</dbReference>
<gene>
    <name evidence="4" type="ORF">JNB61_18160</name>
</gene>
<feature type="transmembrane region" description="Helical" evidence="2">
    <location>
        <begin position="156"/>
        <end position="174"/>
    </location>
</feature>
<feature type="transmembrane region" description="Helical" evidence="2">
    <location>
        <begin position="72"/>
        <end position="93"/>
    </location>
</feature>
<feature type="transmembrane region" description="Helical" evidence="2">
    <location>
        <begin position="114"/>
        <end position="136"/>
    </location>
</feature>
<evidence type="ECO:0000259" key="3">
    <source>
        <dbReference type="Pfam" id="PF07331"/>
    </source>
</evidence>
<keyword evidence="2" id="KW-0812">Transmembrane</keyword>
<evidence type="ECO:0000256" key="1">
    <source>
        <dbReference type="SAM" id="MobiDB-lite"/>
    </source>
</evidence>
<feature type="compositionally biased region" description="Low complexity" evidence="1">
    <location>
        <begin position="1"/>
        <end position="12"/>
    </location>
</feature>
<evidence type="ECO:0000313" key="4">
    <source>
        <dbReference type="EMBL" id="MBW9111698.1"/>
    </source>
</evidence>
<feature type="transmembrane region" description="Helical" evidence="2">
    <location>
        <begin position="40"/>
        <end position="60"/>
    </location>
</feature>
<accession>A0ABS7I2B1</accession>
<keyword evidence="2" id="KW-1133">Transmembrane helix</keyword>
<reference evidence="4 5" key="1">
    <citation type="journal article" date="2021" name="MBio">
        <title>Poor Competitiveness of Bradyrhizobium in Pigeon Pea Root Colonization in Indian Soils.</title>
        <authorList>
            <person name="Chalasani D."/>
            <person name="Basu A."/>
            <person name="Pullabhotla S.V.S.R.N."/>
            <person name="Jorrin B."/>
            <person name="Neal A.L."/>
            <person name="Poole P.S."/>
            <person name="Podile A.R."/>
            <person name="Tkacz A."/>
        </authorList>
    </citation>
    <scope>NUCLEOTIDE SEQUENCE [LARGE SCALE GENOMIC DNA]</scope>
    <source>
        <strain evidence="4 5">HU12</strain>
    </source>
</reference>
<feature type="domain" description="DUF1468" evidence="3">
    <location>
        <begin position="41"/>
        <end position="183"/>
    </location>
</feature>
<keyword evidence="2" id="KW-0472">Membrane</keyword>
<evidence type="ECO:0000313" key="5">
    <source>
        <dbReference type="Proteomes" id="UP000777440"/>
    </source>
</evidence>
<feature type="region of interest" description="Disordered" evidence="1">
    <location>
        <begin position="1"/>
        <end position="28"/>
    </location>
</feature>
<proteinExistence type="predicted"/>
<dbReference type="RefSeq" id="WP_220340554.1">
    <property type="nucleotide sequence ID" value="NZ_JAEUAX010000015.1"/>
</dbReference>
<evidence type="ECO:0000256" key="2">
    <source>
        <dbReference type="SAM" id="Phobius"/>
    </source>
</evidence>
<dbReference type="EMBL" id="JAEUAX010000015">
    <property type="protein sequence ID" value="MBW9111698.1"/>
    <property type="molecule type" value="Genomic_DNA"/>
</dbReference>
<protein>
    <submittedName>
        <fullName evidence="4">Tripartite tricarboxylate transporter TctB family protein</fullName>
    </submittedName>
</protein>
<sequence length="195" mass="20363">MSTSASSGLPSGSEGGPPPITKPSLAVTTRSRSSRRVGELVFALLVIGLGVFALVGAFMIRVPAGARVGPTVFPIFVSLILLVAGTAVLVSVLRGHLGTPEESEDTDPNARTDWRTLAIIAALVVAQLLLLEYIGWTLSATLLFGGVAWALGAKRWWLGFVIGFVLGLAVQILFGELLGLSLPLGPVLNWLGPLI</sequence>
<keyword evidence="5" id="KW-1185">Reference proteome</keyword>
<dbReference type="Pfam" id="PF07331">
    <property type="entry name" value="TctB"/>
    <property type="match status" value="1"/>
</dbReference>
<comment type="caution">
    <text evidence="4">The sequence shown here is derived from an EMBL/GenBank/DDBJ whole genome shotgun (WGS) entry which is preliminary data.</text>
</comment>
<name>A0ABS7I2B1_9MICO</name>
<dbReference type="InterPro" id="IPR009936">
    <property type="entry name" value="DUF1468"/>
</dbReference>
<organism evidence="4 5">
    <name type="scientific">Microbacterium ureisolvens</name>
    <dbReference type="NCBI Taxonomy" id="2781186"/>
    <lineage>
        <taxon>Bacteria</taxon>
        <taxon>Bacillati</taxon>
        <taxon>Actinomycetota</taxon>
        <taxon>Actinomycetes</taxon>
        <taxon>Micrococcales</taxon>
        <taxon>Microbacteriaceae</taxon>
        <taxon>Microbacterium</taxon>
    </lineage>
</organism>